<feature type="coiled-coil region" evidence="4">
    <location>
        <begin position="363"/>
        <end position="424"/>
    </location>
</feature>
<comment type="similarity">
    <text evidence="1">Belongs to the SMC family. SbcC subfamily.</text>
</comment>
<dbReference type="PANTHER" id="PTHR32114:SF2">
    <property type="entry name" value="ABC TRANSPORTER ABCH.3"/>
    <property type="match status" value="1"/>
</dbReference>
<protein>
    <recommendedName>
        <fullName evidence="3">Nuclease SbcCD subunit C</fullName>
    </recommendedName>
</protein>
<dbReference type="SUPFAM" id="SSF52540">
    <property type="entry name" value="P-loop containing nucleoside triphosphate hydrolases"/>
    <property type="match status" value="1"/>
</dbReference>
<feature type="coiled-coil region" evidence="4">
    <location>
        <begin position="731"/>
        <end position="804"/>
    </location>
</feature>
<dbReference type="RefSeq" id="WP_055943755.1">
    <property type="nucleotide sequence ID" value="NZ_LLKB01000005.1"/>
</dbReference>
<evidence type="ECO:0000256" key="1">
    <source>
        <dbReference type="ARBA" id="ARBA00006930"/>
    </source>
</evidence>
<dbReference type="AlphaFoldDB" id="A0AAW3JRG7"/>
<keyword evidence="4" id="KW-0175">Coiled coil</keyword>
<evidence type="ECO:0000256" key="3">
    <source>
        <dbReference type="ARBA" id="ARBA00013368"/>
    </source>
</evidence>
<feature type="coiled-coil region" evidence="4">
    <location>
        <begin position="653"/>
        <end position="704"/>
    </location>
</feature>
<evidence type="ECO:0000313" key="7">
    <source>
        <dbReference type="Proteomes" id="UP000050833"/>
    </source>
</evidence>
<feature type="coiled-coil region" evidence="4">
    <location>
        <begin position="855"/>
        <end position="906"/>
    </location>
</feature>
<reference evidence="6 7" key="1">
    <citation type="submission" date="2015-10" db="EMBL/GenBank/DDBJ databases">
        <title>Butyribacter intestini gen. nov., sp. nov., a butyric acid-producing bacterium of the family Lachnospiraceae isolated from the human faeces.</title>
        <authorList>
            <person name="Zou Y."/>
            <person name="Xue W."/>
            <person name="Luo G."/>
            <person name="Lv M."/>
        </authorList>
    </citation>
    <scope>NUCLEOTIDE SEQUENCE [LARGE SCALE GENOMIC DNA]</scope>
    <source>
        <strain evidence="6 7">TF01-11</strain>
    </source>
</reference>
<proteinExistence type="inferred from homology"/>
<name>A0AAW3JRG7_9FIRM</name>
<keyword evidence="7" id="KW-1185">Reference proteome</keyword>
<dbReference type="InterPro" id="IPR038729">
    <property type="entry name" value="Rad50/SbcC_AAA"/>
</dbReference>
<dbReference type="Pfam" id="PF13476">
    <property type="entry name" value="AAA_23"/>
    <property type="match status" value="1"/>
</dbReference>
<dbReference type="EMBL" id="LLKB01000005">
    <property type="protein sequence ID" value="KQC84729.1"/>
    <property type="molecule type" value="Genomic_DNA"/>
</dbReference>
<comment type="subunit">
    <text evidence="2">Heterodimer of SbcC and SbcD.</text>
</comment>
<organism evidence="6 7">
    <name type="scientific">Butyribacter intestini</name>
    <dbReference type="NCBI Taxonomy" id="1703332"/>
    <lineage>
        <taxon>Bacteria</taxon>
        <taxon>Bacillati</taxon>
        <taxon>Bacillota</taxon>
        <taxon>Clostridia</taxon>
        <taxon>Lachnospirales</taxon>
        <taxon>Lachnospiraceae</taxon>
        <taxon>Butyribacter</taxon>
    </lineage>
</organism>
<feature type="domain" description="Rad50/SbcC-type AAA" evidence="5">
    <location>
        <begin position="5"/>
        <end position="188"/>
    </location>
</feature>
<comment type="caution">
    <text evidence="6">The sequence shown here is derived from an EMBL/GenBank/DDBJ whole genome shotgun (WGS) entry which is preliminary data.</text>
</comment>
<feature type="coiled-coil region" evidence="4">
    <location>
        <begin position="236"/>
        <end position="304"/>
    </location>
</feature>
<dbReference type="InterPro" id="IPR027417">
    <property type="entry name" value="P-loop_NTPase"/>
</dbReference>
<evidence type="ECO:0000313" key="6">
    <source>
        <dbReference type="EMBL" id="KQC84729.1"/>
    </source>
</evidence>
<dbReference type="Gene3D" id="3.40.50.300">
    <property type="entry name" value="P-loop containing nucleotide triphosphate hydrolases"/>
    <property type="match status" value="2"/>
</dbReference>
<dbReference type="Pfam" id="PF13558">
    <property type="entry name" value="SbcC_Walker_B"/>
    <property type="match status" value="1"/>
</dbReference>
<evidence type="ECO:0000256" key="4">
    <source>
        <dbReference type="SAM" id="Coils"/>
    </source>
</evidence>
<sequence length="1084" mass="124800">MKPLKLVMSAFGSYGGEEIIDFSKIKGGLFLVSGDTGSGKTTIFDGIMYALYNKMGGGDRETKMMRSEYAKDKQKTFVEFTFEYTHGENKGVYVVKRTTNFRKSGVTSDVVLTLPDGEVFNGKNKETDEKIQSIVGLDYKQFGKIVMIAQGQFRELIMENTKNRKEIFKSIFSMDIYEKIERVINDRFKKIYAQIKDNNLLLEENFNTAYVSEENGNTDAWREAFEKRDTEPGLLLDVLEQEIKELEIKKNEEKKIIDKKNADIVKLVKRISDADKINSKFGQRKEAVLRYESLMEQKETYDNKAVILKKAKAAGEVRQVQSVYIKTKNTIELREKQLEQNKSKFVLLEQSHKKLLSEKESFEKSYLTDNEKLLKEKNRLENEMEKYKVYDEKNKLYILEEKKLKELKEKSDLLNDEKKAALIKSEENKKILLQLKDIELELQKYISADENEKRNLKEFEALKKAIASYKKENSRLDSAEKEYADKYLAWKEARKTYENTSDRYVAAQAAILAAGLKDGMPCPVCGSTNHTQPAAMTKDTVTKEELDGAKSKENECEKEKNNSQKIFEDNKRKKDVAFAEVKRYYEICYYLGDKADTSLKDKKGYNASIKDKTDTDIKEHENIRQQENIKDKEYTSFGENKTDKLEENVKTKIKEIKKSLTENEQTIEDLYSKKEEKLKREKAEKETEAKLKEMEENISDNAEMLNKQSVSVGSLSAEMEMLKKELSYESSDTALKELENIRNKIEVLEKRKRELDENILKSDRTKSNLNGTIKENKNQLETDRKNLETEYDDFIKVLKEKEFENEEAYNESLVHIESIEIFDRQIQEYKEEVSKVSSLISVLDDMLDGEKEIDTDVMLQQKAEMEIEAERLANENEITVSKLGTNNSVRDKVSKLMEQRGKLNEKYKIISSLNNVANSKKIHFQTFVLRQYFNMVISYANKRLAVMTSNGLLLKCRDISLTTAGETGLELDVYSPVTGKVRDAHSLSGGETFMASLAMALGMSDIVQNNSGKTQIDTMFIDEGFGSLSDDVRDKAVKILLDLAGSSRLVGVISHVSELKEQIPSKIIVRKDNDGSHITWVQDR</sequence>
<evidence type="ECO:0000259" key="5">
    <source>
        <dbReference type="Pfam" id="PF13476"/>
    </source>
</evidence>
<dbReference type="Proteomes" id="UP000050833">
    <property type="component" value="Unassembled WGS sequence"/>
</dbReference>
<evidence type="ECO:0000256" key="2">
    <source>
        <dbReference type="ARBA" id="ARBA00011322"/>
    </source>
</evidence>
<gene>
    <name evidence="6" type="ORF">APZ18_08335</name>
</gene>
<accession>A0AAW3JRG7</accession>
<dbReference type="PANTHER" id="PTHR32114">
    <property type="entry name" value="ABC TRANSPORTER ABCH.3"/>
    <property type="match status" value="1"/>
</dbReference>